<feature type="domain" description="AFP-like" evidence="1">
    <location>
        <begin position="290"/>
        <end position="346"/>
    </location>
</feature>
<dbReference type="Gene3D" id="3.90.1210.10">
    <property type="entry name" value="Antifreeze-like/N-acetylneuraminic acid synthase C-terminal domain"/>
    <property type="match status" value="1"/>
</dbReference>
<dbReference type="SUPFAM" id="SSF51269">
    <property type="entry name" value="AFP III-like domain"/>
    <property type="match status" value="1"/>
</dbReference>
<dbReference type="SUPFAM" id="SSF51569">
    <property type="entry name" value="Aldolase"/>
    <property type="match status" value="1"/>
</dbReference>
<dbReference type="InterPro" id="IPR051690">
    <property type="entry name" value="PseI-like"/>
</dbReference>
<accession>A0A7X1AW50</accession>
<evidence type="ECO:0000313" key="3">
    <source>
        <dbReference type="Proteomes" id="UP000525652"/>
    </source>
</evidence>
<dbReference type="CDD" id="cd11615">
    <property type="entry name" value="SAF_NeuB_like"/>
    <property type="match status" value="1"/>
</dbReference>
<evidence type="ECO:0000313" key="2">
    <source>
        <dbReference type="EMBL" id="MBC2601091.1"/>
    </source>
</evidence>
<dbReference type="PANTHER" id="PTHR42966">
    <property type="entry name" value="N-ACETYLNEURAMINATE SYNTHASE"/>
    <property type="match status" value="1"/>
</dbReference>
<dbReference type="AlphaFoldDB" id="A0A7X1AW50"/>
<dbReference type="InterPro" id="IPR013974">
    <property type="entry name" value="SAF"/>
</dbReference>
<dbReference type="InterPro" id="IPR013785">
    <property type="entry name" value="Aldolase_TIM"/>
</dbReference>
<keyword evidence="3" id="KW-1185">Reference proteome</keyword>
<dbReference type="Pfam" id="PF08666">
    <property type="entry name" value="SAF"/>
    <property type="match status" value="1"/>
</dbReference>
<dbReference type="GO" id="GO:0016051">
    <property type="term" value="P:carbohydrate biosynthetic process"/>
    <property type="evidence" value="ECO:0007669"/>
    <property type="project" value="InterPro"/>
</dbReference>
<dbReference type="PANTHER" id="PTHR42966:SF1">
    <property type="entry name" value="SIALIC ACID SYNTHASE"/>
    <property type="match status" value="1"/>
</dbReference>
<reference evidence="2 3" key="1">
    <citation type="submission" date="2020-07" db="EMBL/GenBank/DDBJ databases">
        <authorList>
            <person name="Feng X."/>
        </authorList>
    </citation>
    <scope>NUCLEOTIDE SEQUENCE [LARGE SCALE GENOMIC DNA]</scope>
    <source>
        <strain evidence="2 3">JCM14086</strain>
    </source>
</reference>
<dbReference type="RefSeq" id="WP_185691817.1">
    <property type="nucleotide sequence ID" value="NZ_JACHVA010000046.1"/>
</dbReference>
<dbReference type="InterPro" id="IPR036732">
    <property type="entry name" value="AFP_Neu5c_C_sf"/>
</dbReference>
<comment type="caution">
    <text evidence="2">The sequence shown here is derived from an EMBL/GenBank/DDBJ whole genome shotgun (WGS) entry which is preliminary data.</text>
</comment>
<dbReference type="Gene3D" id="3.20.20.70">
    <property type="entry name" value="Aldolase class I"/>
    <property type="match status" value="1"/>
</dbReference>
<evidence type="ECO:0000259" key="1">
    <source>
        <dbReference type="PROSITE" id="PS50844"/>
    </source>
</evidence>
<dbReference type="Proteomes" id="UP000525652">
    <property type="component" value="Unassembled WGS sequence"/>
</dbReference>
<dbReference type="InterPro" id="IPR006190">
    <property type="entry name" value="SAF_AFP_Neu5Ac"/>
</dbReference>
<dbReference type="SMART" id="SM00858">
    <property type="entry name" value="SAF"/>
    <property type="match status" value="1"/>
</dbReference>
<name>A0A7X1AW50_9BACT</name>
<dbReference type="GO" id="GO:0047444">
    <property type="term" value="F:N-acylneuraminate-9-phosphate synthase activity"/>
    <property type="evidence" value="ECO:0007669"/>
    <property type="project" value="TreeGrafter"/>
</dbReference>
<dbReference type="EMBL" id="JACHVA010000046">
    <property type="protein sequence ID" value="MBC2601091.1"/>
    <property type="molecule type" value="Genomic_DNA"/>
</dbReference>
<protein>
    <submittedName>
        <fullName evidence="2">N-acetylneuraminate synthase family protein</fullName>
    </submittedName>
</protein>
<dbReference type="InterPro" id="IPR013132">
    <property type="entry name" value="PseI/NeuA/B-like_N"/>
</dbReference>
<sequence>MNTNWFEELSEGNRKPLVVAEVAQAHEGSLGIAHSFIDAVAATGADAIKFQTHMADRESTLREPWRIPFSYEDGTRFDYWKRMEFTPEQWKGLADHCSEKGLIFLSSPFSFEAVALLESLNMSAFKVASGEIENFPLLDRIAKCGKPVLLSSGLSDWAIFDRAVERVRGHGAKVGVFQCTTAYPTRAEEVGLNVISEMSERYDCPVGLSDHSGTVYPCLAAASIGAKLLEVHVTFDRQMFGPDAPASLNLAELKNLVEGVDFIDRMRKNPLDKDRPSIDLPGLSRTFGKSVVASSDLPFGTVLQEGDLALKKPGDGCPPSDFYEMVGKKLNKPLKSDDPIRWDDLD</sequence>
<dbReference type="PROSITE" id="PS50844">
    <property type="entry name" value="AFP_LIKE"/>
    <property type="match status" value="1"/>
</dbReference>
<dbReference type="Pfam" id="PF03102">
    <property type="entry name" value="NeuB"/>
    <property type="match status" value="1"/>
</dbReference>
<proteinExistence type="predicted"/>
<dbReference type="InterPro" id="IPR057736">
    <property type="entry name" value="SAF_PseI/NeuA/NeuB"/>
</dbReference>
<organism evidence="2 3">
    <name type="scientific">Puniceicoccus vermicola</name>
    <dbReference type="NCBI Taxonomy" id="388746"/>
    <lineage>
        <taxon>Bacteria</taxon>
        <taxon>Pseudomonadati</taxon>
        <taxon>Verrucomicrobiota</taxon>
        <taxon>Opitutia</taxon>
        <taxon>Puniceicoccales</taxon>
        <taxon>Puniceicoccaceae</taxon>
        <taxon>Puniceicoccus</taxon>
    </lineage>
</organism>
<gene>
    <name evidence="2" type="ORF">H5P30_04775</name>
</gene>